<gene>
    <name evidence="1" type="ORF">IF1G_08507</name>
</gene>
<proteinExistence type="predicted"/>
<dbReference type="AlphaFoldDB" id="A0A545UT03"/>
<evidence type="ECO:0000313" key="1">
    <source>
        <dbReference type="EMBL" id="TQV92583.1"/>
    </source>
</evidence>
<keyword evidence="2" id="KW-1185">Reference proteome</keyword>
<accession>A0A545UT03</accession>
<protein>
    <submittedName>
        <fullName evidence="1">Uncharacterized protein</fullName>
    </submittedName>
</protein>
<evidence type="ECO:0000313" key="2">
    <source>
        <dbReference type="Proteomes" id="UP000315783"/>
    </source>
</evidence>
<dbReference type="EMBL" id="SPUK01000014">
    <property type="protein sequence ID" value="TQV92583.1"/>
    <property type="molecule type" value="Genomic_DNA"/>
</dbReference>
<dbReference type="Proteomes" id="UP000315783">
    <property type="component" value="Unassembled WGS sequence"/>
</dbReference>
<reference evidence="1 2" key="1">
    <citation type="journal article" date="2019" name="Appl. Microbiol. Biotechnol.">
        <title>Genome sequence of Isaria javanica and comparative genome analysis insights into family S53 peptidase evolution in fungal entomopathogens.</title>
        <authorList>
            <person name="Lin R."/>
            <person name="Zhang X."/>
            <person name="Xin B."/>
            <person name="Zou M."/>
            <person name="Gao Y."/>
            <person name="Qin F."/>
            <person name="Hu Q."/>
            <person name="Xie B."/>
            <person name="Cheng X."/>
        </authorList>
    </citation>
    <scope>NUCLEOTIDE SEQUENCE [LARGE SCALE GENOMIC DNA]</scope>
    <source>
        <strain evidence="1 2">IJ1G</strain>
    </source>
</reference>
<sequence length="79" mass="8567">MGKLPYSTAMADFLLIETADNTGEEGCPNKPSLEGPCSRKRRSRSAKLCTCCDCRRACASAHQDWASPLCQLGVCLLTQ</sequence>
<organism evidence="1 2">
    <name type="scientific">Cordyceps javanica</name>
    <dbReference type="NCBI Taxonomy" id="43265"/>
    <lineage>
        <taxon>Eukaryota</taxon>
        <taxon>Fungi</taxon>
        <taxon>Dikarya</taxon>
        <taxon>Ascomycota</taxon>
        <taxon>Pezizomycotina</taxon>
        <taxon>Sordariomycetes</taxon>
        <taxon>Hypocreomycetidae</taxon>
        <taxon>Hypocreales</taxon>
        <taxon>Cordycipitaceae</taxon>
        <taxon>Cordyceps</taxon>
    </lineage>
</organism>
<name>A0A545UT03_9HYPO</name>
<comment type="caution">
    <text evidence="1">The sequence shown here is derived from an EMBL/GenBank/DDBJ whole genome shotgun (WGS) entry which is preliminary data.</text>
</comment>